<dbReference type="AlphaFoldDB" id="G3HGK1"/>
<feature type="region of interest" description="Disordered" evidence="1">
    <location>
        <begin position="45"/>
        <end position="67"/>
    </location>
</feature>
<sequence>MKMTRSDEEKPVHSMRCTWEGFAPLPRVSSKELRLTIHAHLGPAEELEPPGFLGTGPRPCWERGQQA</sequence>
<reference evidence="3" key="1">
    <citation type="journal article" date="2011" name="Nat. Biotechnol.">
        <title>The genomic sequence of the Chinese hamster ovary (CHO)-K1 cell line.</title>
        <authorList>
            <person name="Xu X."/>
            <person name="Nagarajan H."/>
            <person name="Lewis N.E."/>
            <person name="Pan S."/>
            <person name="Cai Z."/>
            <person name="Liu X."/>
            <person name="Chen W."/>
            <person name="Xie M."/>
            <person name="Wang W."/>
            <person name="Hammond S."/>
            <person name="Andersen M.R."/>
            <person name="Neff N."/>
            <person name="Passarelli B."/>
            <person name="Koh W."/>
            <person name="Fan H.C."/>
            <person name="Wang J."/>
            <person name="Gui Y."/>
            <person name="Lee K.H."/>
            <person name="Betenbaugh M.J."/>
            <person name="Quake S.R."/>
            <person name="Famili I."/>
            <person name="Palsson B.O."/>
            <person name="Wang J."/>
        </authorList>
    </citation>
    <scope>NUCLEOTIDE SEQUENCE [LARGE SCALE GENOMIC DNA]</scope>
    <source>
        <strain evidence="3">CHO K1 cell line</strain>
    </source>
</reference>
<protein>
    <submittedName>
        <fullName evidence="2">Uncharacterized protein</fullName>
    </submittedName>
</protein>
<name>G3HGK1_CRIGR</name>
<organism evidence="2 3">
    <name type="scientific">Cricetulus griseus</name>
    <name type="common">Chinese hamster</name>
    <name type="synonym">Cricetulus barabensis griseus</name>
    <dbReference type="NCBI Taxonomy" id="10029"/>
    <lineage>
        <taxon>Eukaryota</taxon>
        <taxon>Metazoa</taxon>
        <taxon>Chordata</taxon>
        <taxon>Craniata</taxon>
        <taxon>Vertebrata</taxon>
        <taxon>Euteleostomi</taxon>
        <taxon>Mammalia</taxon>
        <taxon>Eutheria</taxon>
        <taxon>Euarchontoglires</taxon>
        <taxon>Glires</taxon>
        <taxon>Rodentia</taxon>
        <taxon>Myomorpha</taxon>
        <taxon>Muroidea</taxon>
        <taxon>Cricetidae</taxon>
        <taxon>Cricetinae</taxon>
        <taxon>Cricetulus</taxon>
    </lineage>
</organism>
<evidence type="ECO:0000256" key="1">
    <source>
        <dbReference type="SAM" id="MobiDB-lite"/>
    </source>
</evidence>
<accession>G3HGK1</accession>
<gene>
    <name evidence="2" type="ORF">I79_009739</name>
</gene>
<evidence type="ECO:0000313" key="3">
    <source>
        <dbReference type="Proteomes" id="UP000001075"/>
    </source>
</evidence>
<proteinExistence type="predicted"/>
<dbReference type="Proteomes" id="UP000001075">
    <property type="component" value="Unassembled WGS sequence"/>
</dbReference>
<dbReference type="InParanoid" id="G3HGK1"/>
<evidence type="ECO:0000313" key="2">
    <source>
        <dbReference type="EMBL" id="EGV94237.1"/>
    </source>
</evidence>
<dbReference type="EMBL" id="JH000354">
    <property type="protein sequence ID" value="EGV94237.1"/>
    <property type="molecule type" value="Genomic_DNA"/>
</dbReference>